<evidence type="ECO:0000256" key="3">
    <source>
        <dbReference type="SAM" id="MobiDB-lite"/>
    </source>
</evidence>
<dbReference type="Pfam" id="PF00046">
    <property type="entry name" value="Homeodomain"/>
    <property type="match status" value="1"/>
</dbReference>
<evidence type="ECO:0000256" key="2">
    <source>
        <dbReference type="RuleBase" id="RU000682"/>
    </source>
</evidence>
<name>A0A1Y2CZ32_9FUNG</name>
<dbReference type="PROSITE" id="PS50071">
    <property type="entry name" value="HOMEOBOX_2"/>
    <property type="match status" value="1"/>
</dbReference>
<dbReference type="Proteomes" id="UP000193642">
    <property type="component" value="Unassembled WGS sequence"/>
</dbReference>
<evidence type="ECO:0000256" key="1">
    <source>
        <dbReference type="PROSITE-ProRule" id="PRU00108"/>
    </source>
</evidence>
<feature type="compositionally biased region" description="Low complexity" evidence="3">
    <location>
        <begin position="1"/>
        <end position="16"/>
    </location>
</feature>
<evidence type="ECO:0000259" key="4">
    <source>
        <dbReference type="PROSITE" id="PS50071"/>
    </source>
</evidence>
<feature type="domain" description="Homeobox" evidence="4">
    <location>
        <begin position="315"/>
        <end position="364"/>
    </location>
</feature>
<feature type="region of interest" description="Disordered" evidence="3">
    <location>
        <begin position="228"/>
        <end position="247"/>
    </location>
</feature>
<organism evidence="5 6">
    <name type="scientific">Rhizoclosmatium globosum</name>
    <dbReference type="NCBI Taxonomy" id="329046"/>
    <lineage>
        <taxon>Eukaryota</taxon>
        <taxon>Fungi</taxon>
        <taxon>Fungi incertae sedis</taxon>
        <taxon>Chytridiomycota</taxon>
        <taxon>Chytridiomycota incertae sedis</taxon>
        <taxon>Chytridiomycetes</taxon>
        <taxon>Chytridiales</taxon>
        <taxon>Chytriomycetaceae</taxon>
        <taxon>Rhizoclosmatium</taxon>
    </lineage>
</organism>
<keyword evidence="6" id="KW-1185">Reference proteome</keyword>
<dbReference type="SUPFAM" id="SSF46689">
    <property type="entry name" value="Homeodomain-like"/>
    <property type="match status" value="1"/>
</dbReference>
<dbReference type="CDD" id="cd00086">
    <property type="entry name" value="homeodomain"/>
    <property type="match status" value="1"/>
</dbReference>
<accession>A0A1Y2CZ32</accession>
<dbReference type="GO" id="GO:0003677">
    <property type="term" value="F:DNA binding"/>
    <property type="evidence" value="ECO:0007669"/>
    <property type="project" value="UniProtKB-UniRule"/>
</dbReference>
<proteinExistence type="predicted"/>
<comment type="caution">
    <text evidence="5">The sequence shown here is derived from an EMBL/GenBank/DDBJ whole genome shotgun (WGS) entry which is preliminary data.</text>
</comment>
<keyword evidence="1 2" id="KW-0238">DNA-binding</keyword>
<dbReference type="InterPro" id="IPR001356">
    <property type="entry name" value="HD"/>
</dbReference>
<feature type="region of interest" description="Disordered" evidence="3">
    <location>
        <begin position="1"/>
        <end position="24"/>
    </location>
</feature>
<keyword evidence="1 2" id="KW-0539">Nucleus</keyword>
<dbReference type="AlphaFoldDB" id="A0A1Y2CZ32"/>
<sequence length="364" mass="40032">MSIKQNNSSTPQQSPSGFNSLSEHPLLRQLHSPSTLPLSAFGDLSSTLNQPQVATQDDKALMSTSFDSDLDFLTTLSHPSQSQVILNAPPPPKSTLKNVGMLFLDTSTTTPLLDQQIQAAFFSPNTPSTFQPGFFQSQLDQAFNASTTPSGLLDPSYQALYSGLPIGSFETLSFQSPTEVPTTNFFSQSFGTPTHTPVNPFFQQPFTIPNSTIESSFARDFLGTSSHSVPLSSPSVSPSPFTTNRVNTPRLISRQSVILPRYNPIGIESAPQSRHCSPLPTPRPKSAPQSRVSSPVARDSLNSSFDVEHLSAMQTDPDAKRFRLPKQQMDWLKSRYEENPFPTPDEVLVMANKLGMNKRKLRIW</sequence>
<dbReference type="OrthoDB" id="6159439at2759"/>
<feature type="region of interest" description="Disordered" evidence="3">
    <location>
        <begin position="268"/>
        <end position="298"/>
    </location>
</feature>
<reference evidence="5 6" key="1">
    <citation type="submission" date="2016-07" db="EMBL/GenBank/DDBJ databases">
        <title>Pervasive Adenine N6-methylation of Active Genes in Fungi.</title>
        <authorList>
            <consortium name="DOE Joint Genome Institute"/>
            <person name="Mondo S.J."/>
            <person name="Dannebaum R.O."/>
            <person name="Kuo R.C."/>
            <person name="Labutti K."/>
            <person name="Haridas S."/>
            <person name="Kuo A."/>
            <person name="Salamov A."/>
            <person name="Ahrendt S.R."/>
            <person name="Lipzen A."/>
            <person name="Sullivan W."/>
            <person name="Andreopoulos W.B."/>
            <person name="Clum A."/>
            <person name="Lindquist E."/>
            <person name="Daum C."/>
            <person name="Ramamoorthy G.K."/>
            <person name="Gryganskyi A."/>
            <person name="Culley D."/>
            <person name="Magnuson J.K."/>
            <person name="James T.Y."/>
            <person name="O'Malley M.A."/>
            <person name="Stajich J.E."/>
            <person name="Spatafora J.W."/>
            <person name="Visel A."/>
            <person name="Grigoriev I.V."/>
        </authorList>
    </citation>
    <scope>NUCLEOTIDE SEQUENCE [LARGE SCALE GENOMIC DNA]</scope>
    <source>
        <strain evidence="5 6">JEL800</strain>
    </source>
</reference>
<keyword evidence="1 2" id="KW-0371">Homeobox</keyword>
<dbReference type="GO" id="GO:0005634">
    <property type="term" value="C:nucleus"/>
    <property type="evidence" value="ECO:0007669"/>
    <property type="project" value="UniProtKB-SubCell"/>
</dbReference>
<protein>
    <recommendedName>
        <fullName evidence="4">Homeobox domain-containing protein</fullName>
    </recommendedName>
</protein>
<dbReference type="InterPro" id="IPR009057">
    <property type="entry name" value="Homeodomain-like_sf"/>
</dbReference>
<feature type="compositionally biased region" description="Low complexity" evidence="3">
    <location>
        <begin position="228"/>
        <end position="240"/>
    </location>
</feature>
<comment type="subcellular location">
    <subcellularLocation>
        <location evidence="1 2">Nucleus</location>
    </subcellularLocation>
</comment>
<gene>
    <name evidence="5" type="ORF">BCR33DRAFT_823902</name>
</gene>
<dbReference type="Gene3D" id="1.10.10.60">
    <property type="entry name" value="Homeodomain-like"/>
    <property type="match status" value="1"/>
</dbReference>
<dbReference type="EMBL" id="MCGO01000003">
    <property type="protein sequence ID" value="ORY52303.1"/>
    <property type="molecule type" value="Genomic_DNA"/>
</dbReference>
<evidence type="ECO:0000313" key="6">
    <source>
        <dbReference type="Proteomes" id="UP000193642"/>
    </source>
</evidence>
<evidence type="ECO:0000313" key="5">
    <source>
        <dbReference type="EMBL" id="ORY52303.1"/>
    </source>
</evidence>